<dbReference type="EMBL" id="GBXM01038597">
    <property type="protein sequence ID" value="JAH69980.1"/>
    <property type="molecule type" value="Transcribed_RNA"/>
</dbReference>
<dbReference type="AlphaFoldDB" id="A0A0E9UXR5"/>
<reference evidence="1" key="1">
    <citation type="submission" date="2014-11" db="EMBL/GenBank/DDBJ databases">
        <authorList>
            <person name="Amaro Gonzalez C."/>
        </authorList>
    </citation>
    <scope>NUCLEOTIDE SEQUENCE</scope>
</reference>
<name>A0A0E9UXR5_ANGAN</name>
<organism evidence="1">
    <name type="scientific">Anguilla anguilla</name>
    <name type="common">European freshwater eel</name>
    <name type="synonym">Muraena anguilla</name>
    <dbReference type="NCBI Taxonomy" id="7936"/>
    <lineage>
        <taxon>Eukaryota</taxon>
        <taxon>Metazoa</taxon>
        <taxon>Chordata</taxon>
        <taxon>Craniata</taxon>
        <taxon>Vertebrata</taxon>
        <taxon>Euteleostomi</taxon>
        <taxon>Actinopterygii</taxon>
        <taxon>Neopterygii</taxon>
        <taxon>Teleostei</taxon>
        <taxon>Anguilliformes</taxon>
        <taxon>Anguillidae</taxon>
        <taxon>Anguilla</taxon>
    </lineage>
</organism>
<protein>
    <submittedName>
        <fullName evidence="1">Uncharacterized protein</fullName>
    </submittedName>
</protein>
<proteinExistence type="predicted"/>
<accession>A0A0E9UXR5</accession>
<sequence length="41" mass="4461">MTGDSTATFLRTCADCLVVKGPHSLKVTSSEHSTYSEEQEN</sequence>
<reference evidence="1" key="2">
    <citation type="journal article" date="2015" name="Fish Shellfish Immunol.">
        <title>Early steps in the European eel (Anguilla anguilla)-Vibrio vulnificus interaction in the gills: Role of the RtxA13 toxin.</title>
        <authorList>
            <person name="Callol A."/>
            <person name="Pajuelo D."/>
            <person name="Ebbesson L."/>
            <person name="Teles M."/>
            <person name="MacKenzie S."/>
            <person name="Amaro C."/>
        </authorList>
    </citation>
    <scope>NUCLEOTIDE SEQUENCE</scope>
</reference>
<evidence type="ECO:0000313" key="1">
    <source>
        <dbReference type="EMBL" id="JAH69980.1"/>
    </source>
</evidence>